<dbReference type="SUPFAM" id="SSF56672">
    <property type="entry name" value="DNA/RNA polymerases"/>
    <property type="match status" value="1"/>
</dbReference>
<keyword evidence="3" id="KW-1185">Reference proteome</keyword>
<dbReference type="PANTHER" id="PTHR11439">
    <property type="entry name" value="GAG-POL-RELATED RETROTRANSPOSON"/>
    <property type="match status" value="1"/>
</dbReference>
<dbReference type="EMBL" id="OZ034819">
    <property type="protein sequence ID" value="CAL1393651.1"/>
    <property type="molecule type" value="Genomic_DNA"/>
</dbReference>
<reference evidence="2 3" key="1">
    <citation type="submission" date="2024-04" db="EMBL/GenBank/DDBJ databases">
        <authorList>
            <person name="Fracassetti M."/>
        </authorList>
    </citation>
    <scope>NUCLEOTIDE SEQUENCE [LARGE SCALE GENOMIC DNA]</scope>
</reference>
<evidence type="ECO:0000259" key="1">
    <source>
        <dbReference type="Pfam" id="PF07727"/>
    </source>
</evidence>
<sequence length="364" mass="41168">MLAEYNALLRNNTWLLVPPATDQNLISCKWIFRIKTQPDDSIERYKARLVARGFQQRPGIDFGKTYSPVLKPTTLRLILSLAVSQNWPVRQLDIANAFLHGSLSEPVNMQKPPGFVDQARPDHVCHLRKSLYGLKQALRAWFHCLRQALESYGFKGSKTDPSLFILRRGAIRLYFLVYVGDILLTGNQGSALHPLLLFLQGKFVVRDLGRLNYFLGVQAHWTPTGLLLTQQRYIQAILDRAKMSNANSLSTPAAPATKDPDMTPFSDPSLYRQIVGALQYLQFTRPDISHAVNFSAQHMHNPLQHHWSDVKRIHLNGTSTHGLFFNNTSPLLLSGYYDAAWANSVLDRRSTTGYAVYLGCHLIS</sequence>
<name>A0AAV2F5X9_9ROSI</name>
<dbReference type="Proteomes" id="UP001497516">
    <property type="component" value="Chromosome 6"/>
</dbReference>
<dbReference type="InterPro" id="IPR043502">
    <property type="entry name" value="DNA/RNA_pol_sf"/>
</dbReference>
<dbReference type="PANTHER" id="PTHR11439:SF450">
    <property type="entry name" value="REVERSE TRANSCRIPTASE TY1_COPIA-TYPE DOMAIN-CONTAINING PROTEIN"/>
    <property type="match status" value="1"/>
</dbReference>
<accession>A0AAV2F5X9</accession>
<gene>
    <name evidence="2" type="ORF">LTRI10_LOCUS34211</name>
</gene>
<proteinExistence type="predicted"/>
<evidence type="ECO:0000313" key="2">
    <source>
        <dbReference type="EMBL" id="CAL1393651.1"/>
    </source>
</evidence>
<evidence type="ECO:0000313" key="3">
    <source>
        <dbReference type="Proteomes" id="UP001497516"/>
    </source>
</evidence>
<dbReference type="InterPro" id="IPR013103">
    <property type="entry name" value="RVT_2"/>
</dbReference>
<dbReference type="Pfam" id="PF07727">
    <property type="entry name" value="RVT_2"/>
    <property type="match status" value="1"/>
</dbReference>
<protein>
    <recommendedName>
        <fullName evidence="1">Reverse transcriptase Ty1/copia-type domain-containing protein</fullName>
    </recommendedName>
</protein>
<feature type="domain" description="Reverse transcriptase Ty1/copia-type" evidence="1">
    <location>
        <begin position="11"/>
        <end position="253"/>
    </location>
</feature>
<dbReference type="AlphaFoldDB" id="A0AAV2F5X9"/>
<organism evidence="2 3">
    <name type="scientific">Linum trigynum</name>
    <dbReference type="NCBI Taxonomy" id="586398"/>
    <lineage>
        <taxon>Eukaryota</taxon>
        <taxon>Viridiplantae</taxon>
        <taxon>Streptophyta</taxon>
        <taxon>Embryophyta</taxon>
        <taxon>Tracheophyta</taxon>
        <taxon>Spermatophyta</taxon>
        <taxon>Magnoliopsida</taxon>
        <taxon>eudicotyledons</taxon>
        <taxon>Gunneridae</taxon>
        <taxon>Pentapetalae</taxon>
        <taxon>rosids</taxon>
        <taxon>fabids</taxon>
        <taxon>Malpighiales</taxon>
        <taxon>Linaceae</taxon>
        <taxon>Linum</taxon>
    </lineage>
</organism>